<reference evidence="1 2" key="1">
    <citation type="journal article" date="2022" name="DNA Res.">
        <title>Chromosomal-level genome assembly of the orchid tree Bauhinia variegata (Leguminosae; Cercidoideae) supports the allotetraploid origin hypothesis of Bauhinia.</title>
        <authorList>
            <person name="Zhong Y."/>
            <person name="Chen Y."/>
            <person name="Zheng D."/>
            <person name="Pang J."/>
            <person name="Liu Y."/>
            <person name="Luo S."/>
            <person name="Meng S."/>
            <person name="Qian L."/>
            <person name="Wei D."/>
            <person name="Dai S."/>
            <person name="Zhou R."/>
        </authorList>
    </citation>
    <scope>NUCLEOTIDE SEQUENCE [LARGE SCALE GENOMIC DNA]</scope>
    <source>
        <strain evidence="1">BV-YZ2020</strain>
    </source>
</reference>
<comment type="caution">
    <text evidence="1">The sequence shown here is derived from an EMBL/GenBank/DDBJ whole genome shotgun (WGS) entry which is preliminary data.</text>
</comment>
<accession>A0ACB9PTI7</accession>
<evidence type="ECO:0000313" key="1">
    <source>
        <dbReference type="EMBL" id="KAI4351077.1"/>
    </source>
</evidence>
<evidence type="ECO:0000313" key="2">
    <source>
        <dbReference type="Proteomes" id="UP000828941"/>
    </source>
</evidence>
<organism evidence="1 2">
    <name type="scientific">Bauhinia variegata</name>
    <name type="common">Purple orchid tree</name>
    <name type="synonym">Phanera variegata</name>
    <dbReference type="NCBI Taxonomy" id="167791"/>
    <lineage>
        <taxon>Eukaryota</taxon>
        <taxon>Viridiplantae</taxon>
        <taxon>Streptophyta</taxon>
        <taxon>Embryophyta</taxon>
        <taxon>Tracheophyta</taxon>
        <taxon>Spermatophyta</taxon>
        <taxon>Magnoliopsida</taxon>
        <taxon>eudicotyledons</taxon>
        <taxon>Gunneridae</taxon>
        <taxon>Pentapetalae</taxon>
        <taxon>rosids</taxon>
        <taxon>fabids</taxon>
        <taxon>Fabales</taxon>
        <taxon>Fabaceae</taxon>
        <taxon>Cercidoideae</taxon>
        <taxon>Cercideae</taxon>
        <taxon>Bauhiniinae</taxon>
        <taxon>Bauhinia</taxon>
    </lineage>
</organism>
<protein>
    <submittedName>
        <fullName evidence="1">Uncharacterized protein</fullName>
    </submittedName>
</protein>
<dbReference type="Proteomes" id="UP000828941">
    <property type="component" value="Chromosome 3"/>
</dbReference>
<dbReference type="EMBL" id="CM039428">
    <property type="protein sequence ID" value="KAI4351077.1"/>
    <property type="molecule type" value="Genomic_DNA"/>
</dbReference>
<proteinExistence type="predicted"/>
<name>A0ACB9PTI7_BAUVA</name>
<gene>
    <name evidence="1" type="ORF">L6164_005462</name>
</gene>
<sequence>MNSNYNVSYSTLRVMLEEFQRGNQICESTEAKTNRWRNLLEPLFFFEAYNNYLRIDITAKNGVDLMNWKGWVESRIRQLILKIEGHIWTSTVPSTPW</sequence>
<keyword evidence="2" id="KW-1185">Reference proteome</keyword>